<evidence type="ECO:0000256" key="1">
    <source>
        <dbReference type="ARBA" id="ARBA00009764"/>
    </source>
</evidence>
<dbReference type="InterPro" id="IPR010809">
    <property type="entry name" value="FliD_C"/>
</dbReference>
<dbReference type="PANTHER" id="PTHR30288">
    <property type="entry name" value="FLAGELLAR CAP/ASSEMBLY PROTEIN FLID"/>
    <property type="match status" value="1"/>
</dbReference>
<feature type="domain" description="Flagellar hook-associated protein 2 N-terminal" evidence="6">
    <location>
        <begin position="14"/>
        <end position="109"/>
    </location>
</feature>
<reference evidence="8 9" key="1">
    <citation type="submission" date="2018-05" db="EMBL/GenBank/DDBJ databases">
        <title>Rhodobacteraceae gen. nov., sp. nov. isolated from sea water.</title>
        <authorList>
            <person name="Ren Y."/>
        </authorList>
    </citation>
    <scope>NUCLEOTIDE SEQUENCE [LARGE SCALE GENOMIC DNA]</scope>
    <source>
        <strain evidence="8 9">TG-679</strain>
    </source>
</reference>
<dbReference type="AlphaFoldDB" id="A0A2V2LBJ3"/>
<accession>A0A2V2LBJ3</accession>
<dbReference type="PANTHER" id="PTHR30288:SF0">
    <property type="entry name" value="FLAGELLAR HOOK-ASSOCIATED PROTEIN 2"/>
    <property type="match status" value="1"/>
</dbReference>
<evidence type="ECO:0000259" key="6">
    <source>
        <dbReference type="Pfam" id="PF02465"/>
    </source>
</evidence>
<organism evidence="8 9">
    <name type="scientific">Meridianimarinicoccus roseus</name>
    <dbReference type="NCBI Taxonomy" id="2072018"/>
    <lineage>
        <taxon>Bacteria</taxon>
        <taxon>Pseudomonadati</taxon>
        <taxon>Pseudomonadota</taxon>
        <taxon>Alphaproteobacteria</taxon>
        <taxon>Rhodobacterales</taxon>
        <taxon>Paracoccaceae</taxon>
        <taxon>Meridianimarinicoccus</taxon>
    </lineage>
</organism>
<gene>
    <name evidence="8" type="ORF">DKT77_10215</name>
</gene>
<evidence type="ECO:0000313" key="9">
    <source>
        <dbReference type="Proteomes" id="UP000245680"/>
    </source>
</evidence>
<comment type="function">
    <text evidence="5">Required for morphogenesis and for the elongation of the flagellar filament by facilitating polymerization of the flagellin monomers at the tip of growing filament. Forms a capping structure, which prevents flagellin subunits (transported through the central channel of the flagellum) from leaking out without polymerization at the distal end.</text>
</comment>
<keyword evidence="4 5" id="KW-0975">Bacterial flagellum</keyword>
<dbReference type="GO" id="GO:0071973">
    <property type="term" value="P:bacterial-type flagellum-dependent cell motility"/>
    <property type="evidence" value="ECO:0007669"/>
    <property type="project" value="TreeGrafter"/>
</dbReference>
<comment type="similarity">
    <text evidence="1 5">Belongs to the FliD family.</text>
</comment>
<dbReference type="EMBL" id="QGKU01000033">
    <property type="protein sequence ID" value="PWR02562.1"/>
    <property type="molecule type" value="Genomic_DNA"/>
</dbReference>
<dbReference type="InterPro" id="IPR003481">
    <property type="entry name" value="FliD_N"/>
</dbReference>
<feature type="domain" description="Flagellar hook-associated protein 2 C-terminal" evidence="7">
    <location>
        <begin position="239"/>
        <end position="536"/>
    </location>
</feature>
<dbReference type="GO" id="GO:0007155">
    <property type="term" value="P:cell adhesion"/>
    <property type="evidence" value="ECO:0007669"/>
    <property type="project" value="InterPro"/>
</dbReference>
<keyword evidence="3" id="KW-0175">Coiled coil</keyword>
<comment type="subunit">
    <text evidence="2 5">Homopentamer.</text>
</comment>
<evidence type="ECO:0000256" key="5">
    <source>
        <dbReference type="RuleBase" id="RU362066"/>
    </source>
</evidence>
<dbReference type="Pfam" id="PF02465">
    <property type="entry name" value="FliD_N"/>
    <property type="match status" value="1"/>
</dbReference>
<protein>
    <recommendedName>
        <fullName evidence="5">Flagellar hook-associated protein 2</fullName>
        <shortName evidence="5">HAP2</shortName>
    </recommendedName>
    <alternativeName>
        <fullName evidence="5">Flagellar cap protein</fullName>
    </alternativeName>
</protein>
<evidence type="ECO:0000256" key="2">
    <source>
        <dbReference type="ARBA" id="ARBA00011255"/>
    </source>
</evidence>
<proteinExistence type="inferred from homology"/>
<keyword evidence="8" id="KW-0282">Flagellum</keyword>
<evidence type="ECO:0000256" key="3">
    <source>
        <dbReference type="ARBA" id="ARBA00023054"/>
    </source>
</evidence>
<comment type="caution">
    <text evidence="8">The sequence shown here is derived from an EMBL/GenBank/DDBJ whole genome shotgun (WGS) entry which is preliminary data.</text>
</comment>
<dbReference type="GO" id="GO:0009424">
    <property type="term" value="C:bacterial-type flagellum hook"/>
    <property type="evidence" value="ECO:0007669"/>
    <property type="project" value="UniProtKB-UniRule"/>
</dbReference>
<sequence>MATDYLSALNKSGSGLNLAQVTNDLVKATIEPRKDIVNERIARSESTISALGMLRSKFEDLSAGLTLAARAPVRKSVSNDSAIGVTVDDAAKLSAREVEVDVFQLAKPQVLEFKGLTSRDAEVAPGTMTIDFGIWSGDPPDSFAANPERAGVNLTVGPGTTLTQLAEQLDQMVGVNARVFDIGDGTFSLGVSSDNGVANALRMTTIEYPAPPAGVISLTVFDNSTTNSTVEVQAATDMMAFVDGIAIFRPENVLEGVIPGATLQVNGTTTAPATIATTDDAEGAAELMEALVTQLNDTLDYLAQATRRGSEGVAAGELAGDPAAQALQRTLGGLISRGYSGFGSQDVYLSSFGVRTERDGTLTFDRDAFDTAFARDPMGMANLLRDKVASDTAGIDAVGAPYKTDTPPGQFAFRQDSVTRTATIGGVQALGFAEADGRITYPVFDGPLAGVTITVDPDVTEATLNFGRSFVSEMRSSLQSGLNGTGPIQRRENQLSEQIGRETDALTALDERMTALEQRYIRQFSAMEQIVTQLNSTGEYLTNLIAAWNKD</sequence>
<dbReference type="GO" id="GO:0005576">
    <property type="term" value="C:extracellular region"/>
    <property type="evidence" value="ECO:0007669"/>
    <property type="project" value="UniProtKB-SubCell"/>
</dbReference>
<keyword evidence="9" id="KW-1185">Reference proteome</keyword>
<dbReference type="Pfam" id="PF07195">
    <property type="entry name" value="FliD_C"/>
    <property type="match status" value="1"/>
</dbReference>
<dbReference type="OrthoDB" id="9812018at2"/>
<dbReference type="Proteomes" id="UP000245680">
    <property type="component" value="Unassembled WGS sequence"/>
</dbReference>
<evidence type="ECO:0000256" key="4">
    <source>
        <dbReference type="ARBA" id="ARBA00023143"/>
    </source>
</evidence>
<comment type="subcellular location">
    <subcellularLocation>
        <location evidence="5">Secreted</location>
    </subcellularLocation>
    <subcellularLocation>
        <location evidence="5">Bacterial flagellum</location>
    </subcellularLocation>
</comment>
<dbReference type="RefSeq" id="WP_109811611.1">
    <property type="nucleotide sequence ID" value="NZ_QGKU01000033.1"/>
</dbReference>
<evidence type="ECO:0000259" key="7">
    <source>
        <dbReference type="Pfam" id="PF07195"/>
    </source>
</evidence>
<keyword evidence="5" id="KW-0964">Secreted</keyword>
<keyword evidence="8" id="KW-0969">Cilium</keyword>
<dbReference type="InterPro" id="IPR040026">
    <property type="entry name" value="FliD"/>
</dbReference>
<keyword evidence="8" id="KW-0966">Cell projection</keyword>
<dbReference type="GO" id="GO:0009421">
    <property type="term" value="C:bacterial-type flagellum filament cap"/>
    <property type="evidence" value="ECO:0007669"/>
    <property type="project" value="InterPro"/>
</dbReference>
<name>A0A2V2LBJ3_9RHOB</name>
<evidence type="ECO:0000313" key="8">
    <source>
        <dbReference type="EMBL" id="PWR02562.1"/>
    </source>
</evidence>